<evidence type="ECO:0000313" key="1">
    <source>
        <dbReference type="EMBL" id="MBX01123.1"/>
    </source>
</evidence>
<name>A0A2P2K618_RHIMU</name>
<dbReference type="AlphaFoldDB" id="A0A2P2K618"/>
<accession>A0A2P2K618</accession>
<reference evidence="1" key="1">
    <citation type="submission" date="2018-02" db="EMBL/GenBank/DDBJ databases">
        <title>Rhizophora mucronata_Transcriptome.</title>
        <authorList>
            <person name="Meera S.P."/>
            <person name="Sreeshan A."/>
            <person name="Augustine A."/>
        </authorList>
    </citation>
    <scope>NUCLEOTIDE SEQUENCE</scope>
    <source>
        <tissue evidence="1">Leaf</tissue>
    </source>
</reference>
<sequence length="48" mass="5635">MLGYMLSTLKDDNYVVRRFRDHTRTVLVNRRESVLRLQATTACVTGYD</sequence>
<proteinExistence type="predicted"/>
<dbReference type="EMBL" id="GGEC01020639">
    <property type="protein sequence ID" value="MBX01123.1"/>
    <property type="molecule type" value="Transcribed_RNA"/>
</dbReference>
<protein>
    <submittedName>
        <fullName evidence="1">Aldehyde dehydrogenase</fullName>
    </submittedName>
</protein>
<organism evidence="1">
    <name type="scientific">Rhizophora mucronata</name>
    <name type="common">Asiatic mangrove</name>
    <dbReference type="NCBI Taxonomy" id="61149"/>
    <lineage>
        <taxon>Eukaryota</taxon>
        <taxon>Viridiplantae</taxon>
        <taxon>Streptophyta</taxon>
        <taxon>Embryophyta</taxon>
        <taxon>Tracheophyta</taxon>
        <taxon>Spermatophyta</taxon>
        <taxon>Magnoliopsida</taxon>
        <taxon>eudicotyledons</taxon>
        <taxon>Gunneridae</taxon>
        <taxon>Pentapetalae</taxon>
        <taxon>rosids</taxon>
        <taxon>fabids</taxon>
        <taxon>Malpighiales</taxon>
        <taxon>Rhizophoraceae</taxon>
        <taxon>Rhizophora</taxon>
    </lineage>
</organism>